<keyword evidence="1" id="KW-1133">Transmembrane helix</keyword>
<proteinExistence type="predicted"/>
<evidence type="ECO:0000313" key="2">
    <source>
        <dbReference type="EMBL" id="MFC5720537.1"/>
    </source>
</evidence>
<keyword evidence="3" id="KW-1185">Reference proteome</keyword>
<reference evidence="3" key="1">
    <citation type="journal article" date="2019" name="Int. J. Syst. Evol. Microbiol.">
        <title>The Global Catalogue of Microorganisms (GCM) 10K type strain sequencing project: providing services to taxonomists for standard genome sequencing and annotation.</title>
        <authorList>
            <consortium name="The Broad Institute Genomics Platform"/>
            <consortium name="The Broad Institute Genome Sequencing Center for Infectious Disease"/>
            <person name="Wu L."/>
            <person name="Ma J."/>
        </authorList>
    </citation>
    <scope>NUCLEOTIDE SEQUENCE [LARGE SCALE GENOMIC DNA]</scope>
    <source>
        <strain evidence="3">CGMCC 4.7304</strain>
    </source>
</reference>
<dbReference type="Proteomes" id="UP001596083">
    <property type="component" value="Unassembled WGS sequence"/>
</dbReference>
<dbReference type="RefSeq" id="WP_390315687.1">
    <property type="nucleotide sequence ID" value="NZ_JBHSPB010000005.1"/>
</dbReference>
<evidence type="ECO:0000313" key="3">
    <source>
        <dbReference type="Proteomes" id="UP001596083"/>
    </source>
</evidence>
<gene>
    <name evidence="2" type="ORF">ACFP1Z_10230</name>
</gene>
<sequence length="55" mass="5905">MSDIPEHCSRCCPVEVTEPEPVEPPPPTVWLFAAVGVAVLVGAWAGVMWIAAQLF</sequence>
<comment type="caution">
    <text evidence="2">The sequence shown here is derived from an EMBL/GenBank/DDBJ whole genome shotgun (WGS) entry which is preliminary data.</text>
</comment>
<keyword evidence="1" id="KW-0472">Membrane</keyword>
<name>A0ABW0YWH1_9ACTN</name>
<accession>A0ABW0YWH1</accession>
<evidence type="ECO:0000256" key="1">
    <source>
        <dbReference type="SAM" id="Phobius"/>
    </source>
</evidence>
<organism evidence="2 3">
    <name type="scientific">Streptomyces gamaensis</name>
    <dbReference type="NCBI Taxonomy" id="1763542"/>
    <lineage>
        <taxon>Bacteria</taxon>
        <taxon>Bacillati</taxon>
        <taxon>Actinomycetota</taxon>
        <taxon>Actinomycetes</taxon>
        <taxon>Kitasatosporales</taxon>
        <taxon>Streptomycetaceae</taxon>
        <taxon>Streptomyces</taxon>
    </lineage>
</organism>
<keyword evidence="1" id="KW-0812">Transmembrane</keyword>
<feature type="transmembrane region" description="Helical" evidence="1">
    <location>
        <begin position="29"/>
        <end position="52"/>
    </location>
</feature>
<dbReference type="EMBL" id="JBHSPB010000005">
    <property type="protein sequence ID" value="MFC5720537.1"/>
    <property type="molecule type" value="Genomic_DNA"/>
</dbReference>
<protein>
    <submittedName>
        <fullName evidence="2">Uncharacterized protein</fullName>
    </submittedName>
</protein>